<dbReference type="RefSeq" id="XP_014569891.1">
    <property type="nucleotide sequence ID" value="XM_014714405.1"/>
</dbReference>
<dbReference type="SUPFAM" id="SSF57783">
    <property type="entry name" value="Zinc beta-ribbon"/>
    <property type="match status" value="2"/>
</dbReference>
<dbReference type="Proteomes" id="UP000009131">
    <property type="component" value="Unassembled WGS sequence"/>
</dbReference>
<dbReference type="STRING" id="764103.G7DXC9"/>
<dbReference type="GO" id="GO:0003899">
    <property type="term" value="F:DNA-directed RNA polymerase activity"/>
    <property type="evidence" value="ECO:0007669"/>
    <property type="project" value="InterPro"/>
</dbReference>
<evidence type="ECO:0000313" key="13">
    <source>
        <dbReference type="Proteomes" id="UP000009131"/>
    </source>
</evidence>
<dbReference type="GO" id="GO:0005665">
    <property type="term" value="C:RNA polymerase II, core complex"/>
    <property type="evidence" value="ECO:0007669"/>
    <property type="project" value="TreeGrafter"/>
</dbReference>
<evidence type="ECO:0000256" key="10">
    <source>
        <dbReference type="RuleBase" id="RU003474"/>
    </source>
</evidence>
<evidence type="ECO:0000256" key="1">
    <source>
        <dbReference type="ARBA" id="ARBA00004604"/>
    </source>
</evidence>
<dbReference type="GO" id="GO:0003676">
    <property type="term" value="F:nucleic acid binding"/>
    <property type="evidence" value="ECO:0007669"/>
    <property type="project" value="InterPro"/>
</dbReference>
<dbReference type="EMBL" id="BABT02000061">
    <property type="protein sequence ID" value="GAA95239.1"/>
    <property type="molecule type" value="Genomic_DNA"/>
</dbReference>
<dbReference type="GO" id="GO:0005730">
    <property type="term" value="C:nucleolus"/>
    <property type="evidence" value="ECO:0007669"/>
    <property type="project" value="UniProtKB-SubCell"/>
</dbReference>
<keyword evidence="4 10" id="KW-0479">Metal-binding</keyword>
<keyword evidence="7" id="KW-0539">Nucleus</keyword>
<evidence type="ECO:0000256" key="9">
    <source>
        <dbReference type="PROSITE-ProRule" id="PRU00472"/>
    </source>
</evidence>
<dbReference type="InterPro" id="IPR001222">
    <property type="entry name" value="Znf_TFIIS"/>
</dbReference>
<dbReference type="GO" id="GO:0008270">
    <property type="term" value="F:zinc ion binding"/>
    <property type="evidence" value="ECO:0007669"/>
    <property type="project" value="UniProtKB-KW"/>
</dbReference>
<dbReference type="Gene3D" id="2.20.25.10">
    <property type="match status" value="2"/>
</dbReference>
<keyword evidence="5 9" id="KW-0863">Zinc-finger</keyword>
<dbReference type="HOGENOM" id="CLU_093932_0_1_1"/>
<dbReference type="eggNOG" id="KOG2691">
    <property type="taxonomic scope" value="Eukaryota"/>
</dbReference>
<dbReference type="PANTHER" id="PTHR11239:SF1">
    <property type="entry name" value="DNA-DIRECTED RNA POLYMERASE II SUBUNIT RPB9"/>
    <property type="match status" value="1"/>
</dbReference>
<sequence length="143" mass="16441">MASPQLLFCRNCNNLLFPRADAQRQDLLYRCKNCQHEQQSRNPCVYHHDLSLLSKQTAGQTEDLQNDPTLPKQTIKCPNPTCPSEEAVYYQDQSIGKDRGLTLFYVCIRCHGVFRDPQLDINKKAKERQARRDLGLASPDEMS</sequence>
<dbReference type="FunCoup" id="G7DXC9">
    <property type="interactions" value="211"/>
</dbReference>
<dbReference type="PROSITE" id="PS51133">
    <property type="entry name" value="ZF_TFIIS_2"/>
    <property type="match status" value="1"/>
</dbReference>
<dbReference type="InterPro" id="IPR001529">
    <property type="entry name" value="Zn_ribbon_RPB9"/>
</dbReference>
<evidence type="ECO:0000259" key="11">
    <source>
        <dbReference type="PROSITE" id="PS51133"/>
    </source>
</evidence>
<keyword evidence="13" id="KW-1185">Reference proteome</keyword>
<evidence type="ECO:0000256" key="8">
    <source>
        <dbReference type="ARBA" id="ARBA00042129"/>
    </source>
</evidence>
<comment type="caution">
    <text evidence="12">The sequence shown here is derived from an EMBL/GenBank/DDBJ whole genome shotgun (WGS) entry which is preliminary data.</text>
</comment>
<reference evidence="12 13" key="1">
    <citation type="journal article" date="2011" name="J. Gen. Appl. Microbiol.">
        <title>Draft genome sequencing of the enigmatic basidiomycete Mixia osmundae.</title>
        <authorList>
            <person name="Nishida H."/>
            <person name="Nagatsuka Y."/>
            <person name="Sugiyama J."/>
        </authorList>
    </citation>
    <scope>NUCLEOTIDE SEQUENCE [LARGE SCALE GENOMIC DNA]</scope>
    <source>
        <strain evidence="13">CBS 9802 / IAM 14324 / JCM 22182 / KY 12970</strain>
    </source>
</reference>
<proteinExistence type="inferred from homology"/>
<evidence type="ECO:0000256" key="6">
    <source>
        <dbReference type="ARBA" id="ARBA00022833"/>
    </source>
</evidence>
<evidence type="ECO:0000256" key="2">
    <source>
        <dbReference type="ARBA" id="ARBA00011730"/>
    </source>
</evidence>
<organism evidence="12 13">
    <name type="scientific">Mixia osmundae (strain CBS 9802 / IAM 14324 / JCM 22182 / KY 12970)</name>
    <dbReference type="NCBI Taxonomy" id="764103"/>
    <lineage>
        <taxon>Eukaryota</taxon>
        <taxon>Fungi</taxon>
        <taxon>Dikarya</taxon>
        <taxon>Basidiomycota</taxon>
        <taxon>Pucciniomycotina</taxon>
        <taxon>Mixiomycetes</taxon>
        <taxon>Mixiales</taxon>
        <taxon>Mixiaceae</taxon>
        <taxon>Mixia</taxon>
    </lineage>
</organism>
<evidence type="ECO:0000256" key="4">
    <source>
        <dbReference type="ARBA" id="ARBA00022723"/>
    </source>
</evidence>
<dbReference type="SMART" id="SM00661">
    <property type="entry name" value="RPOL9"/>
    <property type="match status" value="1"/>
</dbReference>
<accession>G7DXC9</accession>
<dbReference type="OMA" id="DTSMVLF"/>
<comment type="subunit">
    <text evidence="2">Component of the RNA polymerase II (Pol II) complex consisting of 12 subunits.</text>
</comment>
<dbReference type="GO" id="GO:0006283">
    <property type="term" value="P:transcription-coupled nucleotide-excision repair"/>
    <property type="evidence" value="ECO:0007669"/>
    <property type="project" value="TreeGrafter"/>
</dbReference>
<dbReference type="InParanoid" id="G7DXC9"/>
<dbReference type="SMART" id="SM00440">
    <property type="entry name" value="ZnF_C2C2"/>
    <property type="match status" value="1"/>
</dbReference>
<reference evidence="12 13" key="2">
    <citation type="journal article" date="2012" name="Open Biol.">
        <title>Characteristics of nucleosomes and linker DNA regions on the genome of the basidiomycete Mixia osmundae revealed by mono- and dinucleosome mapping.</title>
        <authorList>
            <person name="Nishida H."/>
            <person name="Kondo S."/>
            <person name="Matsumoto T."/>
            <person name="Suzuki Y."/>
            <person name="Yoshikawa H."/>
            <person name="Taylor T.D."/>
            <person name="Sugiyama J."/>
        </authorList>
    </citation>
    <scope>NUCLEOTIDE SEQUENCE [LARGE SCALE GENOMIC DNA]</scope>
    <source>
        <strain evidence="13">CBS 9802 / IAM 14324 / JCM 22182 / KY 12970</strain>
    </source>
</reference>
<dbReference type="Pfam" id="PF02150">
    <property type="entry name" value="Zn_ribbon_RPB9"/>
    <property type="match status" value="1"/>
</dbReference>
<comment type="similarity">
    <text evidence="10">Belongs to the archaeal rpoM/eukaryotic RPA12/RPB9/RPC11 RNA polymerase family.</text>
</comment>
<name>G7DXC9_MIXOS</name>
<dbReference type="PANTHER" id="PTHR11239">
    <property type="entry name" value="DNA-DIRECTED RNA POLYMERASE"/>
    <property type="match status" value="1"/>
</dbReference>
<keyword evidence="10" id="KW-0240">DNA-directed RNA polymerase</keyword>
<dbReference type="GO" id="GO:0001193">
    <property type="term" value="P:maintenance of transcriptional fidelity during transcription elongation by RNA polymerase II"/>
    <property type="evidence" value="ECO:0007669"/>
    <property type="project" value="TreeGrafter"/>
</dbReference>
<feature type="domain" description="TFIIS-type" evidence="11">
    <location>
        <begin position="73"/>
        <end position="115"/>
    </location>
</feature>
<dbReference type="GO" id="GO:0006367">
    <property type="term" value="P:transcription initiation at RNA polymerase II promoter"/>
    <property type="evidence" value="ECO:0007669"/>
    <property type="project" value="TreeGrafter"/>
</dbReference>
<dbReference type="InterPro" id="IPR012164">
    <property type="entry name" value="Rpa12/Rpb9/Rpc10/TFS"/>
</dbReference>
<keyword evidence="6" id="KW-0862">Zinc</keyword>
<keyword evidence="10" id="KW-0804">Transcription</keyword>
<evidence type="ECO:0000256" key="3">
    <source>
        <dbReference type="ARBA" id="ARBA00015926"/>
    </source>
</evidence>
<evidence type="ECO:0000256" key="5">
    <source>
        <dbReference type="ARBA" id="ARBA00022771"/>
    </source>
</evidence>
<protein>
    <recommendedName>
        <fullName evidence="3">DNA-directed RNA polymerase II subunit RPB9</fullName>
    </recommendedName>
    <alternativeName>
        <fullName evidence="8">DNA-directed RNA polymerase II subunit 9</fullName>
    </alternativeName>
</protein>
<evidence type="ECO:0000256" key="7">
    <source>
        <dbReference type="ARBA" id="ARBA00023242"/>
    </source>
</evidence>
<dbReference type="Pfam" id="PF01096">
    <property type="entry name" value="Zn_ribbon_TFIIS"/>
    <property type="match status" value="1"/>
</dbReference>
<evidence type="ECO:0000313" key="12">
    <source>
        <dbReference type="EMBL" id="GAA95239.1"/>
    </source>
</evidence>
<comment type="subcellular location">
    <subcellularLocation>
        <location evidence="1">Nucleus</location>
        <location evidence="1">Nucleolus</location>
    </subcellularLocation>
</comment>
<gene>
    <name evidence="12" type="primary">Mo01895</name>
    <name evidence="12" type="ORF">E5Q_01895</name>
</gene>
<dbReference type="OrthoDB" id="282270at2759"/>
<dbReference type="AlphaFoldDB" id="G7DXC9"/>